<feature type="domain" description="FAD-binding" evidence="6">
    <location>
        <begin position="20"/>
        <end position="405"/>
    </location>
</feature>
<keyword evidence="4" id="KW-0560">Oxidoreductase</keyword>
<dbReference type="InterPro" id="IPR036188">
    <property type="entry name" value="FAD/NAD-bd_sf"/>
</dbReference>
<keyword evidence="2" id="KW-0285">Flavoprotein</keyword>
<evidence type="ECO:0000259" key="6">
    <source>
        <dbReference type="Pfam" id="PF01494"/>
    </source>
</evidence>
<dbReference type="InterPro" id="IPR036249">
    <property type="entry name" value="Thioredoxin-like_sf"/>
</dbReference>
<dbReference type="SUPFAM" id="SSF52833">
    <property type="entry name" value="Thioredoxin-like"/>
    <property type="match status" value="1"/>
</dbReference>
<dbReference type="PANTHER" id="PTHR43004:SF20">
    <property type="entry name" value="2-MONOOXYGENASE, PUTATIVE (AFU_ORTHOLOGUE AFUA_1G13660)-RELATED"/>
    <property type="match status" value="1"/>
</dbReference>
<evidence type="ECO:0000259" key="7">
    <source>
        <dbReference type="Pfam" id="PF07976"/>
    </source>
</evidence>
<gene>
    <name evidence="8" type="ORF">EDD36DRAFT_442578</name>
</gene>
<dbReference type="Proteomes" id="UP001203852">
    <property type="component" value="Unassembled WGS sequence"/>
</dbReference>
<accession>A0AAN6DRP6</accession>
<dbReference type="InterPro" id="IPR012941">
    <property type="entry name" value="Phe_hydrox_C_dim_dom"/>
</dbReference>
<evidence type="ECO:0000256" key="2">
    <source>
        <dbReference type="ARBA" id="ARBA00022630"/>
    </source>
</evidence>
<dbReference type="Pfam" id="PF01494">
    <property type="entry name" value="FAD_binding_3"/>
    <property type="match status" value="1"/>
</dbReference>
<evidence type="ECO:0000313" key="8">
    <source>
        <dbReference type="EMBL" id="KAI1610843.1"/>
    </source>
</evidence>
<evidence type="ECO:0000256" key="5">
    <source>
        <dbReference type="SAM" id="MobiDB-lite"/>
    </source>
</evidence>
<comment type="caution">
    <text evidence="8">The sequence shown here is derived from an EMBL/GenBank/DDBJ whole genome shotgun (WGS) entry which is preliminary data.</text>
</comment>
<dbReference type="EMBL" id="MU404357">
    <property type="protein sequence ID" value="KAI1610843.1"/>
    <property type="molecule type" value="Genomic_DNA"/>
</dbReference>
<dbReference type="Pfam" id="PF07976">
    <property type="entry name" value="Phe_hydrox_dim"/>
    <property type="match status" value="1"/>
</dbReference>
<evidence type="ECO:0000256" key="4">
    <source>
        <dbReference type="ARBA" id="ARBA00023002"/>
    </source>
</evidence>
<dbReference type="CDD" id="cd02979">
    <property type="entry name" value="PHOX_C"/>
    <property type="match status" value="1"/>
</dbReference>
<protein>
    <submittedName>
        <fullName evidence="8">Phenol 2-monooxygenase</fullName>
    </submittedName>
</protein>
<dbReference type="InterPro" id="IPR038220">
    <property type="entry name" value="PHOX_C_sf"/>
</dbReference>
<dbReference type="Gene3D" id="3.30.9.10">
    <property type="entry name" value="D-Amino Acid Oxidase, subunit A, domain 2"/>
    <property type="match status" value="1"/>
</dbReference>
<reference evidence="8" key="1">
    <citation type="journal article" date="2022" name="bioRxiv">
        <title>Deciphering the potential niche of two novel black yeast fungi from a biological soil crust based on their genomes, phenotypes, and melanin regulation.</title>
        <authorList>
            <consortium name="DOE Joint Genome Institute"/>
            <person name="Carr E.C."/>
            <person name="Barton Q."/>
            <person name="Grambo S."/>
            <person name="Sullivan M."/>
            <person name="Renfro C.M."/>
            <person name="Kuo A."/>
            <person name="Pangilinan J."/>
            <person name="Lipzen A."/>
            <person name="Keymanesh K."/>
            <person name="Savage E."/>
            <person name="Barry K."/>
            <person name="Grigoriev I.V."/>
            <person name="Riekhof W.R."/>
            <person name="Harris S.S."/>
        </authorList>
    </citation>
    <scope>NUCLEOTIDE SEQUENCE</scope>
    <source>
        <strain evidence="8">JF 03-4F</strain>
    </source>
</reference>
<dbReference type="Gene3D" id="3.50.50.60">
    <property type="entry name" value="FAD/NAD(P)-binding domain"/>
    <property type="match status" value="1"/>
</dbReference>
<dbReference type="Gene3D" id="3.40.30.20">
    <property type="match status" value="1"/>
</dbReference>
<dbReference type="GO" id="GO:0016709">
    <property type="term" value="F:oxidoreductase activity, acting on paired donors, with incorporation or reduction of molecular oxygen, NAD(P)H as one donor, and incorporation of one atom of oxygen"/>
    <property type="evidence" value="ECO:0007669"/>
    <property type="project" value="UniProtKB-ARBA"/>
</dbReference>
<feature type="domain" description="Phenol hydroxylase-like C-terminal dimerisation" evidence="7">
    <location>
        <begin position="442"/>
        <end position="658"/>
    </location>
</feature>
<organism evidence="8 9">
    <name type="scientific">Exophiala viscosa</name>
    <dbReference type="NCBI Taxonomy" id="2486360"/>
    <lineage>
        <taxon>Eukaryota</taxon>
        <taxon>Fungi</taxon>
        <taxon>Dikarya</taxon>
        <taxon>Ascomycota</taxon>
        <taxon>Pezizomycotina</taxon>
        <taxon>Eurotiomycetes</taxon>
        <taxon>Chaetothyriomycetidae</taxon>
        <taxon>Chaetothyriales</taxon>
        <taxon>Herpotrichiellaceae</taxon>
        <taxon>Exophiala</taxon>
    </lineage>
</organism>
<dbReference type="GO" id="GO:0071949">
    <property type="term" value="F:FAD binding"/>
    <property type="evidence" value="ECO:0007669"/>
    <property type="project" value="InterPro"/>
</dbReference>
<evidence type="ECO:0000256" key="1">
    <source>
        <dbReference type="ARBA" id="ARBA00007801"/>
    </source>
</evidence>
<proteinExistence type="inferred from homology"/>
<dbReference type="PANTHER" id="PTHR43004">
    <property type="entry name" value="TRK SYSTEM POTASSIUM UPTAKE PROTEIN"/>
    <property type="match status" value="1"/>
</dbReference>
<keyword evidence="9" id="KW-1185">Reference proteome</keyword>
<dbReference type="AlphaFoldDB" id="A0AAN6DRP6"/>
<name>A0AAN6DRP6_9EURO</name>
<evidence type="ECO:0000313" key="9">
    <source>
        <dbReference type="Proteomes" id="UP001203852"/>
    </source>
</evidence>
<dbReference type="SUPFAM" id="SSF51905">
    <property type="entry name" value="FAD/NAD(P)-binding domain"/>
    <property type="match status" value="1"/>
</dbReference>
<dbReference type="PRINTS" id="PR00420">
    <property type="entry name" value="RNGMNOXGNASE"/>
</dbReference>
<dbReference type="InterPro" id="IPR002938">
    <property type="entry name" value="FAD-bd"/>
</dbReference>
<sequence length="659" mass="74214">MKLELPSSSSTAEDQNTSYTDLLIVGAGPAGLTLAAWASRYGLKARIIDDKETQVHEGRADGLHPRTIEILDSFGIATPILKYGASIREICSWNPSDDDDSRIERTQRIRDMEMDLSRFAQGAIKQGYIERAFIDLLEDEGVLQVERNVITESVSHVDLQQQKHGEYAITLNVAHRNKSGSSGTETADVITENLADRSLDSDVRREQIHAKYLVGADGAHSWVRKHCGFELNKNRTQKHFGVMDIVPRTNFPDVRISCVIHSARHGSIMTLPREGRLIRCYVQLAETGGEEDTFDDKKVSFEDILTKAQKIISPYNLESGECQWWSIYTVDHQIAKTNSLHDRIFIVGDAVHAHTPTMGAGMNVSIQDSFNLGWKLAMVIKGLAKPQLLDTYRDERHRAAETLLDLDQEMSQFFVQGPCDNSKNYDEFRKKFTPFLSGTGVIYGPSVIRAEDDNDEQVNGDSGSPAKAGKSKFHSQKSLARNILTGQRLDSHIVVNQADASPRHIHDFMTSTGPWRIIIFAGDLTKSKQWERLESLARRLSDQNSIVCRHLRPNEPKEAAVEIFTIHSAPRVEIELLDLPEVLRPYHETLGYDYWKVFASETSVKEREGDPEDAYSRYGIDAQHGCVVICRPDQHVSLVCDMEDVDMIDEFFEQVLVSS</sequence>
<evidence type="ECO:0000256" key="3">
    <source>
        <dbReference type="ARBA" id="ARBA00022827"/>
    </source>
</evidence>
<feature type="region of interest" description="Disordered" evidence="5">
    <location>
        <begin position="453"/>
        <end position="475"/>
    </location>
</feature>
<dbReference type="InterPro" id="IPR050641">
    <property type="entry name" value="RIFMO-like"/>
</dbReference>
<keyword evidence="3" id="KW-0274">FAD</keyword>
<comment type="similarity">
    <text evidence="1">Belongs to the PheA/TfdB FAD monooxygenase family.</text>
</comment>
<dbReference type="SUPFAM" id="SSF54373">
    <property type="entry name" value="FAD-linked reductases, C-terminal domain"/>
    <property type="match status" value="1"/>
</dbReference>